<proteinExistence type="predicted"/>
<dbReference type="EMBL" id="KE524190">
    <property type="protein sequence ID" value="KFB35019.1"/>
    <property type="molecule type" value="Genomic_DNA"/>
</dbReference>
<protein>
    <submittedName>
        <fullName evidence="1 2">Uncharacterized protein</fullName>
    </submittedName>
</protein>
<dbReference type="EnsemblMetazoa" id="ASIC000837-RA">
    <property type="protein sequence ID" value="ASIC000837-PA"/>
    <property type="gene ID" value="ASIC000837"/>
</dbReference>
<gene>
    <name evidence="1" type="ORF">ZHAS_00000837</name>
</gene>
<reference evidence="1 3" key="1">
    <citation type="journal article" date="2014" name="BMC Genomics">
        <title>Genome sequence of Anopheles sinensis provides insight into genetics basis of mosquito competence for malaria parasites.</title>
        <authorList>
            <person name="Zhou D."/>
            <person name="Zhang D."/>
            <person name="Ding G."/>
            <person name="Shi L."/>
            <person name="Hou Q."/>
            <person name="Ye Y."/>
            <person name="Xu Y."/>
            <person name="Zhou H."/>
            <person name="Xiong C."/>
            <person name="Li S."/>
            <person name="Yu J."/>
            <person name="Hong S."/>
            <person name="Yu X."/>
            <person name="Zou P."/>
            <person name="Chen C."/>
            <person name="Chang X."/>
            <person name="Wang W."/>
            <person name="Lv Y."/>
            <person name="Sun Y."/>
            <person name="Ma L."/>
            <person name="Shen B."/>
            <person name="Zhu C."/>
        </authorList>
    </citation>
    <scope>NUCLEOTIDE SEQUENCE [LARGE SCALE GENOMIC DNA]</scope>
</reference>
<evidence type="ECO:0000313" key="3">
    <source>
        <dbReference type="Proteomes" id="UP000030765"/>
    </source>
</evidence>
<reference evidence="2" key="2">
    <citation type="submission" date="2020-05" db="UniProtKB">
        <authorList>
            <consortium name="EnsemblMetazoa"/>
        </authorList>
    </citation>
    <scope>IDENTIFICATION</scope>
</reference>
<name>A0A084VAM5_ANOSI</name>
<organism evidence="1">
    <name type="scientific">Anopheles sinensis</name>
    <name type="common">Mosquito</name>
    <dbReference type="NCBI Taxonomy" id="74873"/>
    <lineage>
        <taxon>Eukaryota</taxon>
        <taxon>Metazoa</taxon>
        <taxon>Ecdysozoa</taxon>
        <taxon>Arthropoda</taxon>
        <taxon>Hexapoda</taxon>
        <taxon>Insecta</taxon>
        <taxon>Pterygota</taxon>
        <taxon>Neoptera</taxon>
        <taxon>Endopterygota</taxon>
        <taxon>Diptera</taxon>
        <taxon>Nematocera</taxon>
        <taxon>Culicoidea</taxon>
        <taxon>Culicidae</taxon>
        <taxon>Anophelinae</taxon>
        <taxon>Anopheles</taxon>
    </lineage>
</organism>
<dbReference type="EMBL" id="ATLV01004132">
    <property type="status" value="NOT_ANNOTATED_CDS"/>
    <property type="molecule type" value="Genomic_DNA"/>
</dbReference>
<dbReference type="VEuPathDB" id="VectorBase:ASIC000837"/>
<keyword evidence="3" id="KW-1185">Reference proteome</keyword>
<dbReference type="Proteomes" id="UP000030765">
    <property type="component" value="Unassembled WGS sequence"/>
</dbReference>
<dbReference type="AlphaFoldDB" id="A0A084VAM5"/>
<evidence type="ECO:0000313" key="1">
    <source>
        <dbReference type="EMBL" id="KFB35019.1"/>
    </source>
</evidence>
<evidence type="ECO:0000313" key="2">
    <source>
        <dbReference type="EnsemblMetazoa" id="ASIC000837-PA"/>
    </source>
</evidence>
<accession>A0A084VAM5</accession>
<sequence length="64" mass="7378">MARGDFTYSQPQLAASLPWLMGKGFKRRWLPRPSWANDVYPMVFRGPPGQGRRCNEVALVSRRL</sequence>